<dbReference type="Proteomes" id="UP001500631">
    <property type="component" value="Unassembled WGS sequence"/>
</dbReference>
<dbReference type="PANTHER" id="PTHR43104:SF2">
    <property type="entry name" value="L-2-HYDROXYGLUTARATE DEHYDROGENASE, MITOCHONDRIAL"/>
    <property type="match status" value="1"/>
</dbReference>
<proteinExistence type="inferred from homology"/>
<protein>
    <submittedName>
        <fullName evidence="7">L-2-hydroxyglutarate oxidase</fullName>
    </submittedName>
</protein>
<feature type="domain" description="FAD dependent oxidoreductase" evidence="6">
    <location>
        <begin position="6"/>
        <end position="395"/>
    </location>
</feature>
<dbReference type="NCBIfam" id="NF008726">
    <property type="entry name" value="PRK11728.1"/>
    <property type="match status" value="1"/>
</dbReference>
<evidence type="ECO:0000256" key="5">
    <source>
        <dbReference type="ARBA" id="ARBA00037941"/>
    </source>
</evidence>
<dbReference type="Gene3D" id="3.30.9.10">
    <property type="entry name" value="D-Amino Acid Oxidase, subunit A, domain 2"/>
    <property type="match status" value="1"/>
</dbReference>
<evidence type="ECO:0000313" key="7">
    <source>
        <dbReference type="EMBL" id="GAA5102243.1"/>
    </source>
</evidence>
<accession>A0ABP9MUD7</accession>
<evidence type="ECO:0000256" key="3">
    <source>
        <dbReference type="ARBA" id="ARBA00022827"/>
    </source>
</evidence>
<dbReference type="InterPro" id="IPR006076">
    <property type="entry name" value="FAD-dep_OxRdtase"/>
</dbReference>
<dbReference type="InterPro" id="IPR036188">
    <property type="entry name" value="FAD/NAD-bd_sf"/>
</dbReference>
<keyword evidence="8" id="KW-1185">Reference proteome</keyword>
<evidence type="ECO:0000256" key="2">
    <source>
        <dbReference type="ARBA" id="ARBA00022630"/>
    </source>
</evidence>
<comment type="caution">
    <text evidence="7">The sequence shown here is derived from an EMBL/GenBank/DDBJ whole genome shotgun (WGS) entry which is preliminary data.</text>
</comment>
<comment type="similarity">
    <text evidence="5">Belongs to the L2HGDH family.</text>
</comment>
<evidence type="ECO:0000259" key="6">
    <source>
        <dbReference type="Pfam" id="PF01266"/>
    </source>
</evidence>
<dbReference type="PANTHER" id="PTHR43104">
    <property type="entry name" value="L-2-HYDROXYGLUTARATE DEHYDROGENASE, MITOCHONDRIAL"/>
    <property type="match status" value="1"/>
</dbReference>
<evidence type="ECO:0000313" key="8">
    <source>
        <dbReference type="Proteomes" id="UP001500631"/>
    </source>
</evidence>
<dbReference type="Pfam" id="PF01266">
    <property type="entry name" value="DAO"/>
    <property type="match status" value="1"/>
</dbReference>
<organism evidence="7 8">
    <name type="scientific">Wohlfahrtiimonas larvae</name>
    <dbReference type="NCBI Taxonomy" id="1157986"/>
    <lineage>
        <taxon>Bacteria</taxon>
        <taxon>Pseudomonadati</taxon>
        <taxon>Pseudomonadota</taxon>
        <taxon>Gammaproteobacteria</taxon>
        <taxon>Cardiobacteriales</taxon>
        <taxon>Ignatzschineriaceae</taxon>
        <taxon>Wohlfahrtiimonas</taxon>
    </lineage>
</organism>
<evidence type="ECO:0000256" key="4">
    <source>
        <dbReference type="ARBA" id="ARBA00023002"/>
    </source>
</evidence>
<gene>
    <name evidence="7" type="primary">lhgO</name>
    <name evidence="7" type="ORF">GCM10023338_19250</name>
</gene>
<evidence type="ECO:0000256" key="1">
    <source>
        <dbReference type="ARBA" id="ARBA00001974"/>
    </source>
</evidence>
<dbReference type="RefSeq" id="WP_077926375.1">
    <property type="nucleotide sequence ID" value="NZ_BAABKE010000006.1"/>
</dbReference>
<reference evidence="8" key="1">
    <citation type="journal article" date="2019" name="Int. J. Syst. Evol. Microbiol.">
        <title>The Global Catalogue of Microorganisms (GCM) 10K type strain sequencing project: providing services to taxonomists for standard genome sequencing and annotation.</title>
        <authorList>
            <consortium name="The Broad Institute Genomics Platform"/>
            <consortium name="The Broad Institute Genome Sequencing Center for Infectious Disease"/>
            <person name="Wu L."/>
            <person name="Ma J."/>
        </authorList>
    </citation>
    <scope>NUCLEOTIDE SEQUENCE [LARGE SCALE GENOMIC DNA]</scope>
    <source>
        <strain evidence="8">JCM 18424</strain>
    </source>
</reference>
<sequence>MSIVKYTVIGGGINGLAVARQLLIDHPDAEVTLFEKESSVAQHQTSHNSGVVHAGLYYAKGSLKAKLCRRGVHLVKEYCEANDLPYDQCGKLVVALTEVEVERLKRLYQIALDNEVPDVCMLYGDEIKKVEPNCIGIAALHSPTTAIVSYEAIAKQIAKDILEKGGKIQLSAEVKELKNNADGIQIIMKDGSVYPETFNYAVSCAGLQSDRLAKNSGDEANPKIVPFFGQYFVLDDQFTNDVKGLIYPVPDPKYPFLGVHFTKRIDGKMTIGPNAFLSLGRENYTGKNFNFKDITDYLVYPGFWRFSFRNIPAAIRESKTVLSQQTFIDECVKYVPSLSKMTVKPATRGIRAQAMNQDGSLVDDFVIRKDGNITHIRNAPSPGATSSMAIAEYIVREVMQTVEAKATVDANDSGIEMVVQGS</sequence>
<dbReference type="Gene3D" id="3.50.50.60">
    <property type="entry name" value="FAD/NAD(P)-binding domain"/>
    <property type="match status" value="1"/>
</dbReference>
<keyword evidence="2" id="KW-0285">Flavoprotein</keyword>
<keyword evidence="4" id="KW-0560">Oxidoreductase</keyword>
<dbReference type="SUPFAM" id="SSF51905">
    <property type="entry name" value="FAD/NAD(P)-binding domain"/>
    <property type="match status" value="1"/>
</dbReference>
<dbReference type="EMBL" id="BAABKE010000006">
    <property type="protein sequence ID" value="GAA5102243.1"/>
    <property type="molecule type" value="Genomic_DNA"/>
</dbReference>
<comment type="cofactor">
    <cofactor evidence="1">
        <name>FAD</name>
        <dbReference type="ChEBI" id="CHEBI:57692"/>
    </cofactor>
</comment>
<name>A0ABP9MUD7_9GAMM</name>
<keyword evidence="3" id="KW-0274">FAD</keyword>